<gene>
    <name evidence="4" type="ORF">PORCRE_814</name>
</gene>
<evidence type="ECO:0000259" key="3">
    <source>
        <dbReference type="Pfam" id="PF02397"/>
    </source>
</evidence>
<protein>
    <submittedName>
        <fullName evidence="4">Probable sugar transferase</fullName>
    </submittedName>
</protein>
<sequence>MEALNYLCLPYIGSNTVVEHQMAYTGKRLFDLMASGLGLLLLSPLLLLIAVWIKLDSPGTVFFVQKRVGCKGRDFRLYKFRSMIRQEWEPGLLITIGERDKRITTAGYFLRKYKLDELPQLFNVFVGDMSIVGPRPLVRQQTEIYPDAYREVLEVKPGITCRASILFSNEDELLGMANHPEEFFSEVLMPAKIRINVEDAKDQSFSADLRMICSTITKRNRQRLSQVLTAEEIALCHKYLDRFPENF</sequence>
<reference evidence="5" key="1">
    <citation type="journal article" date="2013" name="Genome">
        <title>Draft Genome Sequences of Porphyromonas crevioricanis JCM 15906T and Porphyromonas cansulci JCM 13913T Isolated from a Canine Oral Cavity.</title>
        <authorList>
            <person name="Sakamoto M."/>
            <person name="Tanaka N."/>
            <person name="Shiwa Y."/>
            <person name="Yoshikawa H."/>
            <person name="Ohkuma M."/>
        </authorList>
    </citation>
    <scope>NUCLEOTIDE SEQUENCE [LARGE SCALE GENOMIC DNA]</scope>
    <source>
        <strain evidence="5">JCM 15906</strain>
    </source>
</reference>
<keyword evidence="4" id="KW-0808">Transferase</keyword>
<reference evidence="4 5" key="2">
    <citation type="journal article" date="2013" name="Genome Announc.">
        <title>Draft Genome Sequences of Porphyromonas crevioricanis JCM 15906T and Porphyromonas cansulci JCM 13913T Isolated from a Canine Oral Cavity.</title>
        <authorList>
            <person name="Sakamoto M."/>
            <person name="Tanaka N."/>
            <person name="Shiwa Y."/>
            <person name="Yoshikawa H."/>
            <person name="Ohkuma M."/>
        </authorList>
    </citation>
    <scope>NUCLEOTIDE SEQUENCE [LARGE SCALE GENOMIC DNA]</scope>
    <source>
        <strain evidence="4 5">JCM 15906</strain>
    </source>
</reference>
<proteinExistence type="inferred from homology"/>
<comment type="caution">
    <text evidence="4">The sequence shown here is derived from an EMBL/GenBank/DDBJ whole genome shotgun (WGS) entry which is preliminary data.</text>
</comment>
<name>T1CH28_9PORP</name>
<evidence type="ECO:0000313" key="4">
    <source>
        <dbReference type="EMBL" id="GAD05116.1"/>
    </source>
</evidence>
<comment type="similarity">
    <text evidence="1">Belongs to the bacterial sugar transferase family.</text>
</comment>
<dbReference type="PANTHER" id="PTHR30576">
    <property type="entry name" value="COLANIC BIOSYNTHESIS UDP-GLUCOSE LIPID CARRIER TRANSFERASE"/>
    <property type="match status" value="1"/>
</dbReference>
<dbReference type="PANTHER" id="PTHR30576:SF20">
    <property type="entry name" value="QUINOVOSAMINEPHOSPHOTRANSFERAE-RELATED"/>
    <property type="match status" value="1"/>
</dbReference>
<keyword evidence="2" id="KW-1133">Transmembrane helix</keyword>
<feature type="domain" description="Bacterial sugar transferase" evidence="3">
    <location>
        <begin position="27"/>
        <end position="218"/>
    </location>
</feature>
<dbReference type="AlphaFoldDB" id="T1CH28"/>
<keyword evidence="2" id="KW-0812">Transmembrane</keyword>
<dbReference type="GO" id="GO:0016780">
    <property type="term" value="F:phosphotransferase activity, for other substituted phosphate groups"/>
    <property type="evidence" value="ECO:0007669"/>
    <property type="project" value="TreeGrafter"/>
</dbReference>
<keyword evidence="2" id="KW-0472">Membrane</keyword>
<dbReference type="InterPro" id="IPR003362">
    <property type="entry name" value="Bact_transf"/>
</dbReference>
<organism evidence="4 5">
    <name type="scientific">Porphyromonas crevioricanis JCM 15906</name>
    <dbReference type="NCBI Taxonomy" id="1305617"/>
    <lineage>
        <taxon>Bacteria</taxon>
        <taxon>Pseudomonadati</taxon>
        <taxon>Bacteroidota</taxon>
        <taxon>Bacteroidia</taxon>
        <taxon>Bacteroidales</taxon>
        <taxon>Porphyromonadaceae</taxon>
        <taxon>Porphyromonas</taxon>
    </lineage>
</organism>
<evidence type="ECO:0000256" key="2">
    <source>
        <dbReference type="SAM" id="Phobius"/>
    </source>
</evidence>
<dbReference type="Proteomes" id="UP000018031">
    <property type="component" value="Unassembled WGS sequence"/>
</dbReference>
<dbReference type="Pfam" id="PF02397">
    <property type="entry name" value="Bac_transf"/>
    <property type="match status" value="1"/>
</dbReference>
<evidence type="ECO:0000256" key="1">
    <source>
        <dbReference type="ARBA" id="ARBA00006464"/>
    </source>
</evidence>
<accession>T1CH28</accession>
<evidence type="ECO:0000313" key="5">
    <source>
        <dbReference type="Proteomes" id="UP000018031"/>
    </source>
</evidence>
<dbReference type="EMBL" id="BAOU01000019">
    <property type="protein sequence ID" value="GAD05116.1"/>
    <property type="molecule type" value="Genomic_DNA"/>
</dbReference>
<feature type="transmembrane region" description="Helical" evidence="2">
    <location>
        <begin position="29"/>
        <end position="53"/>
    </location>
</feature>